<reference evidence="1" key="1">
    <citation type="submission" date="2021-01" db="EMBL/GenBank/DDBJ databases">
        <title>Whole genome shotgun sequence of Actinoplanes capillaceus NBRC 16408.</title>
        <authorList>
            <person name="Komaki H."/>
            <person name="Tamura T."/>
        </authorList>
    </citation>
    <scope>NUCLEOTIDE SEQUENCE [LARGE SCALE GENOMIC DNA]</scope>
    <source>
        <strain evidence="1">NBRC 16408</strain>
    </source>
</reference>
<accession>A0ABQ3WQ52</accession>
<organism evidence="1">
    <name type="scientific">Actinoplanes campanulatus</name>
    <dbReference type="NCBI Taxonomy" id="113559"/>
    <lineage>
        <taxon>Bacteria</taxon>
        <taxon>Bacillati</taxon>
        <taxon>Actinomycetota</taxon>
        <taxon>Actinomycetes</taxon>
        <taxon>Micromonosporales</taxon>
        <taxon>Micromonosporaceae</taxon>
        <taxon>Actinoplanes</taxon>
    </lineage>
</organism>
<sequence length="96" mass="10973">MSRNPETTTRILRRFATWNVLPRLRSRAEARPLTPAGRRYAGEQIIQATALLGWLADRGRTLADCTQADIDVWHVEHTNSPNANLRSWPSRSCRYG</sequence>
<name>A0ABQ3WQ52_9ACTN</name>
<evidence type="ECO:0000313" key="1">
    <source>
        <dbReference type="EMBL" id="GID48347.1"/>
    </source>
</evidence>
<protein>
    <submittedName>
        <fullName evidence="1">Uncharacterized protein</fullName>
    </submittedName>
</protein>
<proteinExistence type="predicted"/>
<dbReference type="EMBL" id="BOMF01000104">
    <property type="protein sequence ID" value="GID48347.1"/>
    <property type="molecule type" value="Genomic_DNA"/>
</dbReference>
<gene>
    <name evidence="1" type="ORF">Aca07nite_56220</name>
</gene>
<dbReference type="RefSeq" id="WP_204298508.1">
    <property type="nucleotide sequence ID" value="NZ_BAAAGQ010000019.1"/>
</dbReference>
<comment type="caution">
    <text evidence="1">The sequence shown here is derived from an EMBL/GenBank/DDBJ whole genome shotgun (WGS) entry which is preliminary data.</text>
</comment>